<gene>
    <name evidence="1" type="ORF">MACH08_07990</name>
</gene>
<dbReference type="EMBL" id="BSKO01000001">
    <property type="protein sequence ID" value="GLO65015.1"/>
    <property type="molecule type" value="Genomic_DNA"/>
</dbReference>
<dbReference type="RefSeq" id="WP_200411831.1">
    <property type="nucleotide sequence ID" value="NZ_BSKO01000001.1"/>
</dbReference>
<evidence type="ECO:0000313" key="2">
    <source>
        <dbReference type="Proteomes" id="UP001275436"/>
    </source>
</evidence>
<dbReference type="Proteomes" id="UP001275436">
    <property type="component" value="Unassembled WGS sequence"/>
</dbReference>
<keyword evidence="2" id="KW-1185">Reference proteome</keyword>
<evidence type="ECO:0000313" key="1">
    <source>
        <dbReference type="EMBL" id="GLO65015.1"/>
    </source>
</evidence>
<comment type="caution">
    <text evidence="1">The sequence shown here is derived from an EMBL/GenBank/DDBJ whole genome shotgun (WGS) entry which is preliminary data.</text>
</comment>
<sequence length="54" mass="6504">MSQIVHYDMNLANALQAIIQRIAWALRSLNKYHFADRRELLFRSISNMQERVNR</sequence>
<accession>A0ABQ5TF06</accession>
<organism evidence="1 2">
    <name type="scientific">Oceanobacillus kimchii</name>
    <dbReference type="NCBI Taxonomy" id="746691"/>
    <lineage>
        <taxon>Bacteria</taxon>
        <taxon>Bacillati</taxon>
        <taxon>Bacillota</taxon>
        <taxon>Bacilli</taxon>
        <taxon>Bacillales</taxon>
        <taxon>Bacillaceae</taxon>
        <taxon>Oceanobacillus</taxon>
    </lineage>
</organism>
<name>A0ABQ5TF06_9BACI</name>
<protein>
    <recommendedName>
        <fullName evidence="3">Transposase</fullName>
    </recommendedName>
</protein>
<reference evidence="1 2" key="1">
    <citation type="submission" date="2023-02" db="EMBL/GenBank/DDBJ databases">
        <title>Oceanobacillus kimchii IFOP_LL358 isolated form Alexandrium catenella lab strain.</title>
        <authorList>
            <person name="Gajardo G."/>
            <person name="Ueki S."/>
            <person name="Maruyama F."/>
        </authorList>
    </citation>
    <scope>NUCLEOTIDE SEQUENCE [LARGE SCALE GENOMIC DNA]</scope>
    <source>
        <strain evidence="1 2">IFOP_LL358</strain>
    </source>
</reference>
<evidence type="ECO:0008006" key="3">
    <source>
        <dbReference type="Google" id="ProtNLM"/>
    </source>
</evidence>
<proteinExistence type="predicted"/>